<evidence type="ECO:0000313" key="2">
    <source>
        <dbReference type="Proteomes" id="UP000249464"/>
    </source>
</evidence>
<dbReference type="AlphaFoldDB" id="A0A2X0NRZ7"/>
<name>A0A2X0NRZ7_9BASI</name>
<sequence>MAFGEPNIVLKTVVLIESSGASTLTSTRSIPTSALTGRRISLASSLPPEFVKLIGFDRLVWPSIRTFLIARTEPNVALYVIECLEKPALFQVSLYFDQMGAFVYRRYFTTDAHVPTRTALITAATQANDMIQAPCLIRLWYLPVPQEKATFSGQ</sequence>
<gene>
    <name evidence="1" type="primary">BQ5605_C014g07706</name>
    <name evidence="1" type="ORF">BQ5605_C014G07706</name>
</gene>
<accession>A0A2X0NRZ7</accession>
<dbReference type="EMBL" id="FQNC01000016">
    <property type="protein sequence ID" value="SGY19621.1"/>
    <property type="molecule type" value="Genomic_DNA"/>
</dbReference>
<reference evidence="1 2" key="1">
    <citation type="submission" date="2016-11" db="EMBL/GenBank/DDBJ databases">
        <authorList>
            <person name="Jaros S."/>
            <person name="Januszkiewicz K."/>
            <person name="Wedrychowicz H."/>
        </authorList>
    </citation>
    <scope>NUCLEOTIDE SEQUENCE [LARGE SCALE GENOMIC DNA]</scope>
</reference>
<proteinExistence type="predicted"/>
<organism evidence="1 2">
    <name type="scientific">Microbotryum silenes-dioicae</name>
    <dbReference type="NCBI Taxonomy" id="796604"/>
    <lineage>
        <taxon>Eukaryota</taxon>
        <taxon>Fungi</taxon>
        <taxon>Dikarya</taxon>
        <taxon>Basidiomycota</taxon>
        <taxon>Pucciniomycotina</taxon>
        <taxon>Microbotryomycetes</taxon>
        <taxon>Microbotryales</taxon>
        <taxon>Microbotryaceae</taxon>
        <taxon>Microbotryum</taxon>
    </lineage>
</organism>
<evidence type="ECO:0000313" key="1">
    <source>
        <dbReference type="EMBL" id="SGY19621.1"/>
    </source>
</evidence>
<dbReference type="Proteomes" id="UP000249464">
    <property type="component" value="Unassembled WGS sequence"/>
</dbReference>
<keyword evidence="2" id="KW-1185">Reference proteome</keyword>
<protein>
    <submittedName>
        <fullName evidence="1">BQ5605_C014g07706 protein</fullName>
    </submittedName>
</protein>